<dbReference type="Pfam" id="PF02812">
    <property type="entry name" value="ELFV_dehydrog_N"/>
    <property type="match status" value="1"/>
</dbReference>
<feature type="binding site" evidence="5">
    <location>
        <position position="96"/>
    </location>
    <ligand>
        <name>substrate</name>
    </ligand>
</feature>
<dbReference type="Pfam" id="PF00208">
    <property type="entry name" value="ELFV_dehydrog"/>
    <property type="match status" value="1"/>
</dbReference>
<evidence type="ECO:0000256" key="5">
    <source>
        <dbReference type="PIRSR" id="PIRSR000185-2"/>
    </source>
</evidence>
<dbReference type="InterPro" id="IPR006097">
    <property type="entry name" value="Glu/Leu/Phe/Val/Trp_DH_dimer"/>
</dbReference>
<dbReference type="Gene3D" id="3.40.50.10860">
    <property type="entry name" value="Leucine Dehydrogenase, chain A, domain 1"/>
    <property type="match status" value="1"/>
</dbReference>
<feature type="domain" description="Glutamate/phenylalanine/leucine/valine/L-tryptophan dehydrogenase C-terminal" evidence="8">
    <location>
        <begin position="185"/>
        <end position="427"/>
    </location>
</feature>
<dbReference type="InterPro" id="IPR006095">
    <property type="entry name" value="Glu/Leu/Phe/Val/Trp_DH"/>
</dbReference>
<dbReference type="InterPro" id="IPR014362">
    <property type="entry name" value="Glu_DH"/>
</dbReference>
<evidence type="ECO:0000256" key="1">
    <source>
        <dbReference type="ARBA" id="ARBA00006382"/>
    </source>
</evidence>
<dbReference type="PRINTS" id="PR00082">
    <property type="entry name" value="GLFDHDRGNASE"/>
</dbReference>
<feature type="binding site" evidence="5">
    <location>
        <position position="192"/>
    </location>
    <ligand>
        <name>NAD(+)</name>
        <dbReference type="ChEBI" id="CHEBI:57540"/>
    </ligand>
</feature>
<dbReference type="SUPFAM" id="SSF51735">
    <property type="entry name" value="NAD(P)-binding Rossmann-fold domains"/>
    <property type="match status" value="1"/>
</dbReference>
<evidence type="ECO:0000256" key="2">
    <source>
        <dbReference type="ARBA" id="ARBA00023002"/>
    </source>
</evidence>
<feature type="active site" description="Proton donor" evidence="4">
    <location>
        <position position="108"/>
    </location>
</feature>
<dbReference type="PANTHER" id="PTHR11606">
    <property type="entry name" value="GLUTAMATE DEHYDROGENASE"/>
    <property type="match status" value="1"/>
</dbReference>
<accession>A0A7V1LPF4</accession>
<evidence type="ECO:0000313" key="9">
    <source>
        <dbReference type="EMBL" id="HED11257.1"/>
    </source>
</evidence>
<keyword evidence="2 3" id="KW-0560">Oxidoreductase</keyword>
<proteinExistence type="inferred from homology"/>
<dbReference type="InterPro" id="IPR036291">
    <property type="entry name" value="NAD(P)-bd_dom_sf"/>
</dbReference>
<dbReference type="GO" id="GO:0004352">
    <property type="term" value="F:glutamate dehydrogenase (NAD+) activity"/>
    <property type="evidence" value="ECO:0007669"/>
    <property type="project" value="TreeGrafter"/>
</dbReference>
<feature type="binding site" evidence="5">
    <location>
        <position position="363"/>
    </location>
    <ligand>
        <name>substrate</name>
    </ligand>
</feature>
<dbReference type="PANTHER" id="PTHR11606:SF13">
    <property type="entry name" value="GLUTAMATE DEHYDROGENASE 1, MITOCHONDRIAL"/>
    <property type="match status" value="1"/>
</dbReference>
<gene>
    <name evidence="9" type="ORF">ENJ10_11265</name>
</gene>
<dbReference type="Proteomes" id="UP000886005">
    <property type="component" value="Unassembled WGS sequence"/>
</dbReference>
<name>A0A7V1LPF4_CALAY</name>
<evidence type="ECO:0000256" key="6">
    <source>
        <dbReference type="PIRSR" id="PIRSR000185-3"/>
    </source>
</evidence>
<evidence type="ECO:0000256" key="3">
    <source>
        <dbReference type="PIRNR" id="PIRNR000185"/>
    </source>
</evidence>
<dbReference type="EMBL" id="DRLD01000311">
    <property type="protein sequence ID" value="HED11257.1"/>
    <property type="molecule type" value="Genomic_DNA"/>
</dbReference>
<dbReference type="PIRSF" id="PIRSF000185">
    <property type="entry name" value="Glu_DH"/>
    <property type="match status" value="1"/>
</dbReference>
<dbReference type="PROSITE" id="PS00074">
    <property type="entry name" value="GLFV_DEHYDROGENASE"/>
    <property type="match status" value="1"/>
</dbReference>
<dbReference type="Gene3D" id="3.40.50.720">
    <property type="entry name" value="NAD(P)-binding Rossmann-like Domain"/>
    <property type="match status" value="1"/>
</dbReference>
<keyword evidence="5" id="KW-0547">Nucleotide-binding</keyword>
<dbReference type="GO" id="GO:0006538">
    <property type="term" value="P:L-glutamate catabolic process"/>
    <property type="evidence" value="ECO:0007669"/>
    <property type="project" value="TreeGrafter"/>
</dbReference>
<dbReference type="GO" id="GO:0000166">
    <property type="term" value="F:nucleotide binding"/>
    <property type="evidence" value="ECO:0007669"/>
    <property type="project" value="UniProtKB-KW"/>
</dbReference>
<comment type="similarity">
    <text evidence="1 3 7">Belongs to the Glu/Leu/Phe/Val dehydrogenases family.</text>
</comment>
<feature type="binding site" evidence="5">
    <location>
        <position position="72"/>
    </location>
    <ligand>
        <name>substrate</name>
    </ligand>
</feature>
<reference evidence="9" key="1">
    <citation type="journal article" date="2020" name="mSystems">
        <title>Genome- and Community-Level Interaction Insights into Carbon Utilization and Element Cycling Functions of Hydrothermarchaeota in Hydrothermal Sediment.</title>
        <authorList>
            <person name="Zhou Z."/>
            <person name="Liu Y."/>
            <person name="Xu W."/>
            <person name="Pan J."/>
            <person name="Luo Z.H."/>
            <person name="Li M."/>
        </authorList>
    </citation>
    <scope>NUCLEOTIDE SEQUENCE [LARGE SCALE GENOMIC DNA]</scope>
    <source>
        <strain evidence="9">HyVt-456</strain>
    </source>
</reference>
<dbReference type="InterPro" id="IPR033524">
    <property type="entry name" value="Glu/Leu/Phe/Val_DH_AS"/>
</dbReference>
<feature type="binding site" evidence="5">
    <location>
        <position position="223"/>
    </location>
    <ligand>
        <name>NAD(+)</name>
        <dbReference type="ChEBI" id="CHEBI:57540"/>
    </ligand>
</feature>
<protein>
    <recommendedName>
        <fullName evidence="3">Glutamate dehydrogenase</fullName>
    </recommendedName>
</protein>
<keyword evidence="5" id="KW-0520">NAD</keyword>
<evidence type="ECO:0000256" key="7">
    <source>
        <dbReference type="RuleBase" id="RU004417"/>
    </source>
</evidence>
<dbReference type="SUPFAM" id="SSF53223">
    <property type="entry name" value="Aminoacid dehydrogenase-like, N-terminal domain"/>
    <property type="match status" value="1"/>
</dbReference>
<dbReference type="InterPro" id="IPR046346">
    <property type="entry name" value="Aminoacid_DH-like_N_sf"/>
</dbReference>
<evidence type="ECO:0000259" key="8">
    <source>
        <dbReference type="SMART" id="SM00839"/>
    </source>
</evidence>
<dbReference type="SMART" id="SM00839">
    <property type="entry name" value="ELFV_dehydrog"/>
    <property type="match status" value="1"/>
</dbReference>
<evidence type="ECO:0000256" key="4">
    <source>
        <dbReference type="PIRSR" id="PIRSR000185-1"/>
    </source>
</evidence>
<dbReference type="AlphaFoldDB" id="A0A7V1LPF4"/>
<sequence>MAADKSFNAFEMAQTQFDRVADMLGLDSGTRELLRNPIREYHFSIPVKMDDGSVKVFQGFRVQHNDARGPAKGGIRFHPQETINTVKALSMWMTWKTAVVELPLGGGKGGVICDPHNLSQNELEQICRGWVRQIAPNVGPLSDVPAPDIMTNGQHMIWMLDEFEKIHGGRYPGFITGKPVGMGGSLGRTEATGYGVIYTVREALKKLDLDVTKTTASVQGFGNVAQYAIKLYTELGGKVTSVACWDQNDQTSYTYKKESGITYEELIKMTDRFGGIDPKKARAAGYEQLDGNAWLSQDVDILIPAAIENQLTGETVNKISRQVKVVAEGANGPTTPEADKVLSERGVFVIPDFLANAGGVTCSYFEQVQSNMNFYWTLEEVTTRLDERMTQSFLDVYELARRRNLYMRDAAYMISISRVAEACKLRGWV</sequence>
<organism evidence="9">
    <name type="scientific">Caldithrix abyssi</name>
    <dbReference type="NCBI Taxonomy" id="187145"/>
    <lineage>
        <taxon>Bacteria</taxon>
        <taxon>Pseudomonadati</taxon>
        <taxon>Calditrichota</taxon>
        <taxon>Calditrichia</taxon>
        <taxon>Calditrichales</taxon>
        <taxon>Calditrichaceae</taxon>
        <taxon>Caldithrix</taxon>
    </lineage>
</organism>
<feature type="site" description="Important for catalysis" evidence="6">
    <location>
        <position position="148"/>
    </location>
</feature>
<dbReference type="InterPro" id="IPR033922">
    <property type="entry name" value="NAD_bind_Glu_DH"/>
</dbReference>
<comment type="caution">
    <text evidence="9">The sequence shown here is derived from an EMBL/GenBank/DDBJ whole genome shotgun (WGS) entry which is preliminary data.</text>
</comment>
<dbReference type="CDD" id="cd01076">
    <property type="entry name" value="NAD_bind_1_Glu_DH"/>
    <property type="match status" value="1"/>
</dbReference>
<dbReference type="InterPro" id="IPR006096">
    <property type="entry name" value="Glu/Leu/Phe/Val/Trp_DH_C"/>
</dbReference>